<dbReference type="InterPro" id="IPR031656">
    <property type="entry name" value="DAO_C"/>
</dbReference>
<dbReference type="GO" id="GO:0046168">
    <property type="term" value="P:glycerol-3-phosphate catabolic process"/>
    <property type="evidence" value="ECO:0007669"/>
    <property type="project" value="TreeGrafter"/>
</dbReference>
<keyword evidence="3 6" id="KW-0285">Flavoprotein</keyword>
<comment type="catalytic activity">
    <reaction evidence="6">
        <text>a quinone + sn-glycerol 3-phosphate = dihydroxyacetone phosphate + a quinol</text>
        <dbReference type="Rhea" id="RHEA:18977"/>
        <dbReference type="ChEBI" id="CHEBI:24646"/>
        <dbReference type="ChEBI" id="CHEBI:57597"/>
        <dbReference type="ChEBI" id="CHEBI:57642"/>
        <dbReference type="ChEBI" id="CHEBI:132124"/>
        <dbReference type="EC" id="1.1.5.3"/>
    </reaction>
</comment>
<dbReference type="Pfam" id="PF16901">
    <property type="entry name" value="DAO_C"/>
    <property type="match status" value="1"/>
</dbReference>
<evidence type="ECO:0000259" key="9">
    <source>
        <dbReference type="Pfam" id="PF16901"/>
    </source>
</evidence>
<organism evidence="10 11">
    <name type="scientific">Pseudoclavibacter caeni</name>
    <dbReference type="NCBI Taxonomy" id="908846"/>
    <lineage>
        <taxon>Bacteria</taxon>
        <taxon>Bacillati</taxon>
        <taxon>Actinomycetota</taxon>
        <taxon>Actinomycetes</taxon>
        <taxon>Micrococcales</taxon>
        <taxon>Microbacteriaceae</taxon>
        <taxon>Pseudoclavibacter</taxon>
    </lineage>
</organism>
<dbReference type="InterPro" id="IPR000447">
    <property type="entry name" value="G3P_DH_FAD-dep"/>
</dbReference>
<dbReference type="GO" id="GO:0004368">
    <property type="term" value="F:glycerol-3-phosphate dehydrogenase (quinone) activity"/>
    <property type="evidence" value="ECO:0007669"/>
    <property type="project" value="UniProtKB-EC"/>
</dbReference>
<dbReference type="AlphaFoldDB" id="A0A7C8BUG7"/>
<dbReference type="RefSeq" id="WP_158036255.1">
    <property type="nucleotide sequence ID" value="NZ_BAAAZV010000017.1"/>
</dbReference>
<feature type="compositionally biased region" description="Low complexity" evidence="7">
    <location>
        <begin position="550"/>
        <end position="565"/>
    </location>
</feature>
<keyword evidence="5 6" id="KW-0560">Oxidoreductase</keyword>
<dbReference type="GO" id="GO:0009331">
    <property type="term" value="C:glycerol-3-phosphate dehydrogenase (FAD) complex"/>
    <property type="evidence" value="ECO:0007669"/>
    <property type="project" value="UniProtKB-UniRule"/>
</dbReference>
<accession>A0A7C8BUG7</accession>
<evidence type="ECO:0000256" key="1">
    <source>
        <dbReference type="ARBA" id="ARBA00001974"/>
    </source>
</evidence>
<evidence type="ECO:0000313" key="11">
    <source>
        <dbReference type="Proteomes" id="UP000481339"/>
    </source>
</evidence>
<feature type="compositionally biased region" description="Acidic residues" evidence="7">
    <location>
        <begin position="579"/>
        <end position="590"/>
    </location>
</feature>
<dbReference type="OrthoDB" id="9766796at2"/>
<dbReference type="Gene3D" id="3.30.9.10">
    <property type="entry name" value="D-Amino Acid Oxidase, subunit A, domain 2"/>
    <property type="match status" value="1"/>
</dbReference>
<dbReference type="SUPFAM" id="SSF51905">
    <property type="entry name" value="FAD/NAD(P)-binding domain"/>
    <property type="match status" value="1"/>
</dbReference>
<keyword evidence="11" id="KW-1185">Reference proteome</keyword>
<evidence type="ECO:0000256" key="5">
    <source>
        <dbReference type="ARBA" id="ARBA00023002"/>
    </source>
</evidence>
<proteinExistence type="inferred from homology"/>
<dbReference type="Gene3D" id="1.10.8.870">
    <property type="entry name" value="Alpha-glycerophosphate oxidase, cap domain"/>
    <property type="match status" value="1"/>
</dbReference>
<evidence type="ECO:0000256" key="3">
    <source>
        <dbReference type="ARBA" id="ARBA00022630"/>
    </source>
</evidence>
<feature type="domain" description="Alpha-glycerophosphate oxidase C-terminal" evidence="9">
    <location>
        <begin position="405"/>
        <end position="529"/>
    </location>
</feature>
<feature type="domain" description="FAD dependent oxidoreductase" evidence="8">
    <location>
        <begin position="23"/>
        <end position="384"/>
    </location>
</feature>
<gene>
    <name evidence="10" type="ORF">F8O02_05635</name>
</gene>
<sequence length="590" mass="62603">MTGILDSTTREQAIETVSDSPVDVLVVGGGVTGAGIALDAATRGLRVAVVEAEDWASGTSSWSSKLLHGGLRYLEMLDLSLVHEAILERNLLLRTIAPHLAVPVPFVYPLHHPVGERAYVGAGVTLYDALAWLGGTPAVPGHRHLSRAGVHELLPGLAAERLAGGIRYYDARIDDARLVVTLVRTAAHFGARAISRAEVTGYVTDDFDRVRGARILDRESGRTFTVRAKHVINATGVWTERTEALSGTSGGLRVLASKGVHITVPRTRIPGRAGVISRTEKSVLFMIPWKDLWIIGTTDTPYEGDLARPVATEADVSYLLAHVNALLSDPIDRSDVVGVYAGLRPLLQPGTKAGTASTKVSREHTIASPVLGLTVIAGGKLTTYRVMAEDAVDFALGPKARRRPSRTRHTPLLGARGLDALVARRGEIARVHGWPMWRVNRLVNRYGTELYTLLALIGDEPELGEELPGAPGYLQVEVVHAVTAEGALHLDDVMERRLRLSIELPGRGEAALEAVADLVAAQLGWSAGRRAAEVAAYRVARAHTGVATDDPAAAAEGAISSEATAQSTPTGRGGGADAADPDAENGDGAR</sequence>
<evidence type="ECO:0000256" key="6">
    <source>
        <dbReference type="RuleBase" id="RU361217"/>
    </source>
</evidence>
<comment type="cofactor">
    <cofactor evidence="1 6">
        <name>FAD</name>
        <dbReference type="ChEBI" id="CHEBI:57692"/>
    </cofactor>
</comment>
<dbReference type="Gene3D" id="3.50.50.60">
    <property type="entry name" value="FAD/NAD(P)-binding domain"/>
    <property type="match status" value="1"/>
</dbReference>
<dbReference type="EC" id="1.1.5.3" evidence="6"/>
<keyword evidence="4" id="KW-0274">FAD</keyword>
<dbReference type="PROSITE" id="PS00978">
    <property type="entry name" value="FAD_G3PDH_2"/>
    <property type="match status" value="1"/>
</dbReference>
<feature type="region of interest" description="Disordered" evidence="7">
    <location>
        <begin position="550"/>
        <end position="590"/>
    </location>
</feature>
<dbReference type="Pfam" id="PF01266">
    <property type="entry name" value="DAO"/>
    <property type="match status" value="1"/>
</dbReference>
<dbReference type="InterPro" id="IPR038299">
    <property type="entry name" value="DAO_C_sf"/>
</dbReference>
<dbReference type="PANTHER" id="PTHR11985">
    <property type="entry name" value="GLYCEROL-3-PHOSPHATE DEHYDROGENASE"/>
    <property type="match status" value="1"/>
</dbReference>
<evidence type="ECO:0000313" key="10">
    <source>
        <dbReference type="EMBL" id="KAB1632478.1"/>
    </source>
</evidence>
<dbReference type="PROSITE" id="PS00977">
    <property type="entry name" value="FAD_G3PDH_1"/>
    <property type="match status" value="1"/>
</dbReference>
<comment type="caution">
    <text evidence="10">The sequence shown here is derived from an EMBL/GenBank/DDBJ whole genome shotgun (WGS) entry which is preliminary data.</text>
</comment>
<dbReference type="InterPro" id="IPR036188">
    <property type="entry name" value="FAD/NAD-bd_sf"/>
</dbReference>
<evidence type="ECO:0000259" key="8">
    <source>
        <dbReference type="Pfam" id="PF01266"/>
    </source>
</evidence>
<dbReference type="Proteomes" id="UP000481339">
    <property type="component" value="Unassembled WGS sequence"/>
</dbReference>
<comment type="similarity">
    <text evidence="2 6">Belongs to the FAD-dependent glycerol-3-phosphate dehydrogenase family.</text>
</comment>
<evidence type="ECO:0000256" key="4">
    <source>
        <dbReference type="ARBA" id="ARBA00022827"/>
    </source>
</evidence>
<evidence type="ECO:0000256" key="2">
    <source>
        <dbReference type="ARBA" id="ARBA00007330"/>
    </source>
</evidence>
<dbReference type="PANTHER" id="PTHR11985:SF31">
    <property type="entry name" value="GLYCEROL-3-PHOSPHATE DEHYDROGENASE 2"/>
    <property type="match status" value="1"/>
</dbReference>
<name>A0A7C8BUG7_9MICO</name>
<reference evidence="10 11" key="1">
    <citation type="submission" date="2019-09" db="EMBL/GenBank/DDBJ databases">
        <title>Phylogeny of genus Pseudoclavibacter and closely related genus.</title>
        <authorList>
            <person name="Li Y."/>
        </authorList>
    </citation>
    <scope>NUCLEOTIDE SEQUENCE [LARGE SCALE GENOMIC DNA]</scope>
    <source>
        <strain evidence="10 11">JCM 16921</strain>
    </source>
</reference>
<evidence type="ECO:0000256" key="7">
    <source>
        <dbReference type="SAM" id="MobiDB-lite"/>
    </source>
</evidence>
<dbReference type="PRINTS" id="PR01001">
    <property type="entry name" value="FADG3PDH"/>
</dbReference>
<dbReference type="EMBL" id="WBKA01000003">
    <property type="protein sequence ID" value="KAB1632478.1"/>
    <property type="molecule type" value="Genomic_DNA"/>
</dbReference>
<protein>
    <recommendedName>
        <fullName evidence="6">Glycerol-3-phosphate dehydrogenase</fullName>
        <ecNumber evidence="6">1.1.5.3</ecNumber>
    </recommendedName>
</protein>
<dbReference type="InterPro" id="IPR006076">
    <property type="entry name" value="FAD-dep_OxRdtase"/>
</dbReference>